<dbReference type="Pfam" id="PF00196">
    <property type="entry name" value="GerE"/>
    <property type="match status" value="1"/>
</dbReference>
<dbReference type="PROSITE" id="PS00622">
    <property type="entry name" value="HTH_LUXR_1"/>
    <property type="match status" value="1"/>
</dbReference>
<dbReference type="InterPro" id="IPR027417">
    <property type="entry name" value="P-loop_NTPase"/>
</dbReference>
<dbReference type="InterPro" id="IPR011990">
    <property type="entry name" value="TPR-like_helical_dom_sf"/>
</dbReference>
<protein>
    <submittedName>
        <fullName evidence="4">AAA family ATPase</fullName>
    </submittedName>
</protein>
<keyword evidence="1" id="KW-0547">Nucleotide-binding</keyword>
<dbReference type="RefSeq" id="WP_190268598.1">
    <property type="nucleotide sequence ID" value="NZ_BAABAD010000004.1"/>
</dbReference>
<evidence type="ECO:0000256" key="1">
    <source>
        <dbReference type="ARBA" id="ARBA00022741"/>
    </source>
</evidence>
<dbReference type="InterPro" id="IPR000792">
    <property type="entry name" value="Tscrpt_reg_LuxR_C"/>
</dbReference>
<organism evidence="4 5">
    <name type="scientific">Gordonia hankookensis</name>
    <dbReference type="NCBI Taxonomy" id="589403"/>
    <lineage>
        <taxon>Bacteria</taxon>
        <taxon>Bacillati</taxon>
        <taxon>Actinomycetota</taxon>
        <taxon>Actinomycetes</taxon>
        <taxon>Mycobacteriales</taxon>
        <taxon>Gordoniaceae</taxon>
        <taxon>Gordonia</taxon>
    </lineage>
</organism>
<dbReference type="Gene3D" id="3.40.50.300">
    <property type="entry name" value="P-loop containing nucleotide triphosphate hydrolases"/>
    <property type="match status" value="1"/>
</dbReference>
<dbReference type="InterPro" id="IPR041664">
    <property type="entry name" value="AAA_16"/>
</dbReference>
<dbReference type="CDD" id="cd06170">
    <property type="entry name" value="LuxR_C_like"/>
    <property type="match status" value="1"/>
</dbReference>
<dbReference type="PANTHER" id="PTHR16305:SF28">
    <property type="entry name" value="GUANYLATE CYCLASE DOMAIN-CONTAINING PROTEIN"/>
    <property type="match status" value="1"/>
</dbReference>
<keyword evidence="5" id="KW-1185">Reference proteome</keyword>
<gene>
    <name evidence="4" type="ORF">IDF66_21840</name>
</gene>
<sequence>MGGRWQLLGRPAEDHAIRTALTSSDGRGVVLVGAAGVGKTTLARTAAGALGVPVQWAACTESSHAIPLGAFAPWVQPIASRDPIAALVSAREALLAEPDTIVGVDDAHLLDQLSATLLHQIAIERSARIVATVRTGEPVPDAVTSLWKDGYLTRIELQPLGKDECTTLVERVLGGTLEGLSADVIWESSGGNPLFLRNMVEGAVDAGTLSETNGVWQLRGPTAVPSGLVALLDDRLDRAGAQVMEALTLLALCEPLDIDTLIELVGADALDAAEVQNLIRVTRDGPTTNARFVHPLYGDVIRRRIGTMAGRKLRSRIASRLRDRELESAADRIRLARLCVDSDQEIDAGLLISAAKDALFLANLPLGERLARAAFDRDGGLAAGELLSRALLWQGRPMEADDILARFDPDDLDELQLVQWGVPRMSLLFWSIGDVEQSHRLLDLMRDKVDYPAIMLVVDAAGAAMAVHENRIAEGIDEAERVLAQPDVPKQAIDFAAFAAGLAMPVAGRGHDYEPIAERCRAEQKATDGMIRVMVRYCDALALTMVGDLATAERRVAGYTEFSSSGQFLGWAIAKIMSGLVATYRGCFREAISAIEQALAALNAETSLPWRLPARLLLARAYAALNDVTEAERVLRDAEEHVGSHVALHEPQRIIARAWVAAAGGSDRSAVELARSAADVAHDSGQFALEAEALHHAARFGDRTVADRLAAVAPGLQGGVARLYARHAAAVAQADAAALDDVSRAFEHAGLLLSAADAAAQAVAAHEHAGRRGKRAESSARALRLSKICDGATSPAIRLAARPLPVTAREREITALVAQGLTNREIAERLTVSVRTVEGHIYRASIKLDVADREALAKIVWDQ</sequence>
<dbReference type="Pfam" id="PF13191">
    <property type="entry name" value="AAA_16"/>
    <property type="match status" value="1"/>
</dbReference>
<dbReference type="PROSITE" id="PS50043">
    <property type="entry name" value="HTH_LUXR_2"/>
    <property type="match status" value="1"/>
</dbReference>
<dbReference type="Gene3D" id="1.10.10.10">
    <property type="entry name" value="Winged helix-like DNA-binding domain superfamily/Winged helix DNA-binding domain"/>
    <property type="match status" value="1"/>
</dbReference>
<evidence type="ECO:0000313" key="4">
    <source>
        <dbReference type="EMBL" id="MBD1322230.1"/>
    </source>
</evidence>
<keyword evidence="2" id="KW-0067">ATP-binding</keyword>
<evidence type="ECO:0000313" key="5">
    <source>
        <dbReference type="Proteomes" id="UP000602395"/>
    </source>
</evidence>
<dbReference type="PRINTS" id="PR00038">
    <property type="entry name" value="HTHLUXR"/>
</dbReference>
<name>A0ABR7WHP1_9ACTN</name>
<comment type="caution">
    <text evidence="4">The sequence shown here is derived from an EMBL/GenBank/DDBJ whole genome shotgun (WGS) entry which is preliminary data.</text>
</comment>
<dbReference type="SMART" id="SM00382">
    <property type="entry name" value="AAA"/>
    <property type="match status" value="1"/>
</dbReference>
<dbReference type="SMART" id="SM00421">
    <property type="entry name" value="HTH_LUXR"/>
    <property type="match status" value="1"/>
</dbReference>
<dbReference type="PANTHER" id="PTHR16305">
    <property type="entry name" value="TESTICULAR SOLUBLE ADENYLYL CYCLASE"/>
    <property type="match status" value="1"/>
</dbReference>
<feature type="domain" description="HTH luxR-type" evidence="3">
    <location>
        <begin position="799"/>
        <end position="863"/>
    </location>
</feature>
<dbReference type="InterPro" id="IPR003593">
    <property type="entry name" value="AAA+_ATPase"/>
</dbReference>
<dbReference type="SUPFAM" id="SSF52540">
    <property type="entry name" value="P-loop containing nucleoside triphosphate hydrolases"/>
    <property type="match status" value="1"/>
</dbReference>
<evidence type="ECO:0000256" key="2">
    <source>
        <dbReference type="ARBA" id="ARBA00022840"/>
    </source>
</evidence>
<dbReference type="InterPro" id="IPR036388">
    <property type="entry name" value="WH-like_DNA-bd_sf"/>
</dbReference>
<proteinExistence type="predicted"/>
<evidence type="ECO:0000259" key="3">
    <source>
        <dbReference type="PROSITE" id="PS50043"/>
    </source>
</evidence>
<dbReference type="SUPFAM" id="SSF48452">
    <property type="entry name" value="TPR-like"/>
    <property type="match status" value="1"/>
</dbReference>
<dbReference type="EMBL" id="JACWMS010000005">
    <property type="protein sequence ID" value="MBD1322230.1"/>
    <property type="molecule type" value="Genomic_DNA"/>
</dbReference>
<dbReference type="SUPFAM" id="SSF46894">
    <property type="entry name" value="C-terminal effector domain of the bipartite response regulators"/>
    <property type="match status" value="1"/>
</dbReference>
<reference evidence="4 5" key="1">
    <citation type="submission" date="2020-09" db="EMBL/GenBank/DDBJ databases">
        <title>Novel species in genus Gordonia.</title>
        <authorList>
            <person name="Zhang G."/>
        </authorList>
    </citation>
    <scope>NUCLEOTIDE SEQUENCE [LARGE SCALE GENOMIC DNA]</scope>
    <source>
        <strain evidence="4 5">ON-33</strain>
    </source>
</reference>
<dbReference type="InterPro" id="IPR016032">
    <property type="entry name" value="Sig_transdc_resp-reg_C-effctor"/>
</dbReference>
<accession>A0ABR7WHP1</accession>
<dbReference type="Proteomes" id="UP000602395">
    <property type="component" value="Unassembled WGS sequence"/>
</dbReference>